<evidence type="ECO:0000313" key="2">
    <source>
        <dbReference type="Proteomes" id="UP000005239"/>
    </source>
</evidence>
<dbReference type="Proteomes" id="UP000005239">
    <property type="component" value="Unassembled WGS sequence"/>
</dbReference>
<reference evidence="1" key="2">
    <citation type="submission" date="2022-06" db="UniProtKB">
        <authorList>
            <consortium name="EnsemblMetazoa"/>
        </authorList>
    </citation>
    <scope>IDENTIFICATION</scope>
    <source>
        <strain evidence="1">PS312</strain>
    </source>
</reference>
<name>A0A2A6CR76_PRIPA</name>
<organism evidence="1 2">
    <name type="scientific">Pristionchus pacificus</name>
    <name type="common">Parasitic nematode worm</name>
    <dbReference type="NCBI Taxonomy" id="54126"/>
    <lineage>
        <taxon>Eukaryota</taxon>
        <taxon>Metazoa</taxon>
        <taxon>Ecdysozoa</taxon>
        <taxon>Nematoda</taxon>
        <taxon>Chromadorea</taxon>
        <taxon>Rhabditida</taxon>
        <taxon>Rhabditina</taxon>
        <taxon>Diplogasteromorpha</taxon>
        <taxon>Diplogasteroidea</taxon>
        <taxon>Neodiplogasteridae</taxon>
        <taxon>Pristionchus</taxon>
    </lineage>
</organism>
<accession>A0A8R1UQE4</accession>
<reference evidence="2" key="1">
    <citation type="journal article" date="2008" name="Nat. Genet.">
        <title>The Pristionchus pacificus genome provides a unique perspective on nematode lifestyle and parasitism.</title>
        <authorList>
            <person name="Dieterich C."/>
            <person name="Clifton S.W."/>
            <person name="Schuster L.N."/>
            <person name="Chinwalla A."/>
            <person name="Delehaunty K."/>
            <person name="Dinkelacker I."/>
            <person name="Fulton L."/>
            <person name="Fulton R."/>
            <person name="Godfrey J."/>
            <person name="Minx P."/>
            <person name="Mitreva M."/>
            <person name="Roeseler W."/>
            <person name="Tian H."/>
            <person name="Witte H."/>
            <person name="Yang S.P."/>
            <person name="Wilson R.K."/>
            <person name="Sommer R.J."/>
        </authorList>
    </citation>
    <scope>NUCLEOTIDE SEQUENCE [LARGE SCALE GENOMIC DNA]</scope>
    <source>
        <strain evidence="2">PS312</strain>
    </source>
</reference>
<dbReference type="Gene3D" id="1.10.225.10">
    <property type="entry name" value="Saposin-like"/>
    <property type="match status" value="1"/>
</dbReference>
<sequence length="86" mass="9586">MFRALVLLFVFVAVIIATEGNSESTQSPFVPTAPQTFDDFCDKNFGQTPSGRACKQWLDSDLDNILDNLKNGWSAAIICQHLQKCF</sequence>
<dbReference type="InterPro" id="IPR011001">
    <property type="entry name" value="Saposin-like"/>
</dbReference>
<keyword evidence="2" id="KW-1185">Reference proteome</keyword>
<protein>
    <submittedName>
        <fullName evidence="1">Uncharacterized protein</fullName>
    </submittedName>
</protein>
<dbReference type="SUPFAM" id="SSF47862">
    <property type="entry name" value="Saposin"/>
    <property type="match status" value="1"/>
</dbReference>
<accession>A0A2A6CR76</accession>
<dbReference type="EnsemblMetazoa" id="PPA37848.1">
    <property type="protein sequence ID" value="PPA37848.1"/>
    <property type="gene ID" value="WBGene00276217"/>
</dbReference>
<dbReference type="AlphaFoldDB" id="A0A2A6CR76"/>
<gene>
    <name evidence="1" type="primary">WBGene00276217</name>
</gene>
<evidence type="ECO:0000313" key="1">
    <source>
        <dbReference type="EnsemblMetazoa" id="PPA37848.1"/>
    </source>
</evidence>
<proteinExistence type="predicted"/>